<evidence type="ECO:0000313" key="4">
    <source>
        <dbReference type="Proteomes" id="UP000326565"/>
    </source>
</evidence>
<accession>A0A5N5WML7</accession>
<gene>
    <name evidence="3" type="ORF">BDV29DRAFT_198488</name>
</gene>
<feature type="signal peptide" evidence="1">
    <location>
        <begin position="1"/>
        <end position="18"/>
    </location>
</feature>
<keyword evidence="4" id="KW-1185">Reference proteome</keyword>
<dbReference type="InterPro" id="IPR012951">
    <property type="entry name" value="BBE"/>
</dbReference>
<dbReference type="Pfam" id="PF08031">
    <property type="entry name" value="BBE"/>
    <property type="match status" value="1"/>
</dbReference>
<evidence type="ECO:0000256" key="1">
    <source>
        <dbReference type="SAM" id="SignalP"/>
    </source>
</evidence>
<dbReference type="OrthoDB" id="407275at2759"/>
<name>A0A5N5WML7_9EURO</name>
<proteinExistence type="predicted"/>
<sequence>MRLSLGAIICAASALIAAASVNGTQPLRECFLTGLVAGGASARIVDASNNTSTDARLGEKIQLVSAPQRFLIKVSKLKSLIRGKNPLIRCAQRLGYKAVPLFGGHETQSAYLSLNGTQVIDLSHLNPVRHNATFPDGIWANIGLGVLFSGSLGMQMARWGCRQSGGGGGGKYGIIFGLYYPASAVSPVCDGYDTMGGQSSVRYERPEFTSQINVYQTSASFLGQYLGGTEQELRELMGSSGLLLLDIGNPTVYISGDCDTAVAIYSDTPLTNVNWPTRQIDSQSFFMLEDCHLPSSDLKTVIGMIDELDAASQVQGSLTNATEQATCKVWFQGLKDHLRPKMGPYYGDNVCRLVAIKKKYDTNNFITNPEAIIPSRLPSGGI</sequence>
<dbReference type="GO" id="GO:0050660">
    <property type="term" value="F:flavin adenine dinucleotide binding"/>
    <property type="evidence" value="ECO:0007669"/>
    <property type="project" value="InterPro"/>
</dbReference>
<keyword evidence="1" id="KW-0732">Signal</keyword>
<evidence type="ECO:0000259" key="2">
    <source>
        <dbReference type="Pfam" id="PF08031"/>
    </source>
</evidence>
<dbReference type="AlphaFoldDB" id="A0A5N5WML7"/>
<protein>
    <recommendedName>
        <fullName evidence="2">Berberine/berberine-like domain-containing protein</fullName>
    </recommendedName>
</protein>
<dbReference type="EMBL" id="ML732329">
    <property type="protein sequence ID" value="KAB8069723.1"/>
    <property type="molecule type" value="Genomic_DNA"/>
</dbReference>
<dbReference type="Proteomes" id="UP000326565">
    <property type="component" value="Unassembled WGS sequence"/>
</dbReference>
<feature type="domain" description="Berberine/berberine-like" evidence="2">
    <location>
        <begin position="345"/>
        <end position="372"/>
    </location>
</feature>
<dbReference type="GO" id="GO:0016491">
    <property type="term" value="F:oxidoreductase activity"/>
    <property type="evidence" value="ECO:0007669"/>
    <property type="project" value="InterPro"/>
</dbReference>
<feature type="chain" id="PRO_5024900134" description="Berberine/berberine-like domain-containing protein" evidence="1">
    <location>
        <begin position="19"/>
        <end position="382"/>
    </location>
</feature>
<evidence type="ECO:0000313" key="3">
    <source>
        <dbReference type="EMBL" id="KAB8069723.1"/>
    </source>
</evidence>
<reference evidence="3 4" key="1">
    <citation type="submission" date="2019-04" db="EMBL/GenBank/DDBJ databases">
        <title>Friends and foes A comparative genomics study of 23 Aspergillus species from section Flavi.</title>
        <authorList>
            <consortium name="DOE Joint Genome Institute"/>
            <person name="Kjaerbolling I."/>
            <person name="Vesth T."/>
            <person name="Frisvad J.C."/>
            <person name="Nybo J.L."/>
            <person name="Theobald S."/>
            <person name="Kildgaard S."/>
            <person name="Isbrandt T."/>
            <person name="Kuo A."/>
            <person name="Sato A."/>
            <person name="Lyhne E.K."/>
            <person name="Kogle M.E."/>
            <person name="Wiebenga A."/>
            <person name="Kun R.S."/>
            <person name="Lubbers R.J."/>
            <person name="Makela M.R."/>
            <person name="Barry K."/>
            <person name="Chovatia M."/>
            <person name="Clum A."/>
            <person name="Daum C."/>
            <person name="Haridas S."/>
            <person name="He G."/>
            <person name="LaButti K."/>
            <person name="Lipzen A."/>
            <person name="Mondo S."/>
            <person name="Riley R."/>
            <person name="Salamov A."/>
            <person name="Simmons B.A."/>
            <person name="Magnuson J.K."/>
            <person name="Henrissat B."/>
            <person name="Mortensen U.H."/>
            <person name="Larsen T.O."/>
            <person name="Devries R.P."/>
            <person name="Grigoriev I.V."/>
            <person name="Machida M."/>
            <person name="Baker S.E."/>
            <person name="Andersen M.R."/>
        </authorList>
    </citation>
    <scope>NUCLEOTIDE SEQUENCE [LARGE SCALE GENOMIC DNA]</scope>
    <source>
        <strain evidence="3 4">CBS 151.66</strain>
    </source>
</reference>
<organism evidence="3 4">
    <name type="scientific">Aspergillus leporis</name>
    <dbReference type="NCBI Taxonomy" id="41062"/>
    <lineage>
        <taxon>Eukaryota</taxon>
        <taxon>Fungi</taxon>
        <taxon>Dikarya</taxon>
        <taxon>Ascomycota</taxon>
        <taxon>Pezizomycotina</taxon>
        <taxon>Eurotiomycetes</taxon>
        <taxon>Eurotiomycetidae</taxon>
        <taxon>Eurotiales</taxon>
        <taxon>Aspergillaceae</taxon>
        <taxon>Aspergillus</taxon>
        <taxon>Aspergillus subgen. Circumdati</taxon>
    </lineage>
</organism>